<name>A0A1V9A5U0_SACPI</name>
<evidence type="ECO:0000313" key="3">
    <source>
        <dbReference type="Proteomes" id="UP000192591"/>
    </source>
</evidence>
<dbReference type="STRING" id="1962155.B1813_09415"/>
<dbReference type="EMBL" id="MWIH01000005">
    <property type="protein sequence ID" value="OQO92410.1"/>
    <property type="molecule type" value="Genomic_DNA"/>
</dbReference>
<dbReference type="InterPro" id="IPR011009">
    <property type="entry name" value="Kinase-like_dom_sf"/>
</dbReference>
<protein>
    <submittedName>
        <fullName evidence="2">Phosphotransferase</fullName>
    </submittedName>
</protein>
<comment type="caution">
    <text evidence="2">The sequence shown here is derived from an EMBL/GenBank/DDBJ whole genome shotgun (WGS) entry which is preliminary data.</text>
</comment>
<reference evidence="2 3" key="1">
    <citation type="submission" date="2017-02" db="EMBL/GenBank/DDBJ databases">
        <title>Draft genome of Saccharomonospora sp. 154.</title>
        <authorList>
            <person name="Alonso-Carmona G.S."/>
            <person name="De La Haba R."/>
            <person name="Vera-Gargallo B."/>
            <person name="Sandoval-Trujillo A.H."/>
            <person name="Ramirez-Duran N."/>
            <person name="Ventosa A."/>
        </authorList>
    </citation>
    <scope>NUCLEOTIDE SEQUENCE [LARGE SCALE GENOMIC DNA]</scope>
    <source>
        <strain evidence="2 3">LRS4.154</strain>
    </source>
</reference>
<sequence>MTVPSDTSPAAVRCRLDVLLGDPAHDLVDAVLAAAGPARSTTVRTVRPTTVTVRPSGAVLVRYAVEVERTGRGIARETLVAATGSRIPDGAAVVAGEVGGAAIEVGLWRWPHDPALPALAHVLDCGRLRALLRDAGIATTEPITVRLRSYRPARRAVLAITVGADDFFAKVVPRAALPGLRRRHELLADSLPVPRLLAATDDGLALMPALAGVPGRAALRHGDRLPEPAALESLLDRMPPELTSLPSRPSHRDRARHSATVLALTTATDDAGRARMNRLADAVANADAGDHPVVAVHGDFYENQLLLRHGAVTGLLDVDTAGPGERLDDWATLLAHLAVADGAGARAWTGDVLRHLERRFDPRHLRPRVAAAVLGLATGPFRTQQPGWAQRTAQRVAVAQRWLRAG</sequence>
<evidence type="ECO:0000313" key="2">
    <source>
        <dbReference type="EMBL" id="OQO92410.1"/>
    </source>
</evidence>
<dbReference type="RefSeq" id="WP_081191474.1">
    <property type="nucleotide sequence ID" value="NZ_MWIH01000005.1"/>
</dbReference>
<dbReference type="InterPro" id="IPR002575">
    <property type="entry name" value="Aminoglycoside_PTrfase"/>
</dbReference>
<dbReference type="GO" id="GO:0016740">
    <property type="term" value="F:transferase activity"/>
    <property type="evidence" value="ECO:0007669"/>
    <property type="project" value="UniProtKB-KW"/>
</dbReference>
<dbReference type="Proteomes" id="UP000192591">
    <property type="component" value="Unassembled WGS sequence"/>
</dbReference>
<dbReference type="SUPFAM" id="SSF56112">
    <property type="entry name" value="Protein kinase-like (PK-like)"/>
    <property type="match status" value="1"/>
</dbReference>
<dbReference type="Gene3D" id="3.90.1200.10">
    <property type="match status" value="1"/>
</dbReference>
<proteinExistence type="predicted"/>
<dbReference type="AlphaFoldDB" id="A0A1V9A5U0"/>
<dbReference type="Pfam" id="PF01636">
    <property type="entry name" value="APH"/>
    <property type="match status" value="1"/>
</dbReference>
<accession>A0A1V9A5U0</accession>
<organism evidence="2 3">
    <name type="scientific">Saccharomonospora piscinae</name>
    <dbReference type="NCBI Taxonomy" id="687388"/>
    <lineage>
        <taxon>Bacteria</taxon>
        <taxon>Bacillati</taxon>
        <taxon>Actinomycetota</taxon>
        <taxon>Actinomycetes</taxon>
        <taxon>Pseudonocardiales</taxon>
        <taxon>Pseudonocardiaceae</taxon>
        <taxon>Saccharomonospora</taxon>
    </lineage>
</organism>
<gene>
    <name evidence="2" type="ORF">B1813_09415</name>
</gene>
<evidence type="ECO:0000259" key="1">
    <source>
        <dbReference type="Pfam" id="PF01636"/>
    </source>
</evidence>
<feature type="domain" description="Aminoglycoside phosphotransferase" evidence="1">
    <location>
        <begin position="157"/>
        <end position="346"/>
    </location>
</feature>
<keyword evidence="2" id="KW-0808">Transferase</keyword>
<keyword evidence="3" id="KW-1185">Reference proteome</keyword>